<organism evidence="1 2">
    <name type="scientific">Candidatus Magnetominusculus xianensis</name>
    <dbReference type="NCBI Taxonomy" id="1748249"/>
    <lineage>
        <taxon>Bacteria</taxon>
        <taxon>Pseudomonadati</taxon>
        <taxon>Nitrospirota</taxon>
        <taxon>Nitrospiria</taxon>
        <taxon>Nitrospirales</taxon>
        <taxon>Nitrospiraceae</taxon>
        <taxon>Candidatus Magnetominusculus</taxon>
    </lineage>
</organism>
<dbReference type="EMBL" id="LNQR01000056">
    <property type="protein sequence ID" value="KWT86789.1"/>
    <property type="molecule type" value="Genomic_DNA"/>
</dbReference>
<comment type="caution">
    <text evidence="1">The sequence shown here is derived from an EMBL/GenBank/DDBJ whole genome shotgun (WGS) entry which is preliminary data.</text>
</comment>
<evidence type="ECO:0008006" key="3">
    <source>
        <dbReference type="Google" id="ProtNLM"/>
    </source>
</evidence>
<dbReference type="Pfam" id="PF14281">
    <property type="entry name" value="PDDEXK_4"/>
    <property type="match status" value="1"/>
</dbReference>
<accession>A0ABR5SFT9</accession>
<proteinExistence type="predicted"/>
<dbReference type="InterPro" id="IPR029470">
    <property type="entry name" value="PDDEXK_4"/>
</dbReference>
<name>A0ABR5SFT9_9BACT</name>
<evidence type="ECO:0000313" key="2">
    <source>
        <dbReference type="Proteomes" id="UP000060487"/>
    </source>
</evidence>
<dbReference type="RefSeq" id="WP_085052134.1">
    <property type="nucleotide sequence ID" value="NZ_LNQR01000056.1"/>
</dbReference>
<reference evidence="1 2" key="1">
    <citation type="submission" date="2015-11" db="EMBL/GenBank/DDBJ databases">
        <authorList>
            <person name="Lin W."/>
        </authorList>
    </citation>
    <scope>NUCLEOTIDE SEQUENCE [LARGE SCALE GENOMIC DNA]</scope>
    <source>
        <strain evidence="1 2">HCH-1</strain>
    </source>
</reference>
<gene>
    <name evidence="1" type="ORF">ASN18_1512</name>
</gene>
<evidence type="ECO:0000313" key="1">
    <source>
        <dbReference type="EMBL" id="KWT86789.1"/>
    </source>
</evidence>
<keyword evidence="2" id="KW-1185">Reference proteome</keyword>
<sequence length="284" mass="33160">MLTTKFVNRLVKTLSASKKQQAELSLTKFGELKPIIQEYQNRKLVDITNLVSIIDIVKEQQETSLLLTFKDLKPKIQEYMEEEAIHRREHAPEWNSFRVLGIETKEAEFHTPFLYGLLSPYGSHGQGRLFLDSFLRMIGEKVPGFYKGDIPNPNWHVEREAEQIDLRICNDRLNIGFFIENKIYTGIRSGQLSRHFKLWQERYEDINRDGGVFYLTIRGDEPSEAAFDSEGEFTRSEIELKLGKTRLLSYKRDVKNWLEGTVATITPQKLKQSIIQYIEIINEL</sequence>
<protein>
    <recommendedName>
        <fullName evidence="3">Restriction endonuclease</fullName>
    </recommendedName>
</protein>
<dbReference type="Proteomes" id="UP000060487">
    <property type="component" value="Unassembled WGS sequence"/>
</dbReference>